<dbReference type="Gene3D" id="1.10.340.30">
    <property type="entry name" value="Hypothetical protein, domain 2"/>
    <property type="match status" value="1"/>
</dbReference>
<keyword evidence="4" id="KW-1185">Reference proteome</keyword>
<feature type="region of interest" description="Disordered" evidence="1">
    <location>
        <begin position="171"/>
        <end position="286"/>
    </location>
</feature>
<dbReference type="KEGG" id="pfy:PFICI_10666"/>
<protein>
    <recommendedName>
        <fullName evidence="2">HhH-GPD domain-containing protein</fullName>
    </recommendedName>
</protein>
<dbReference type="PANTHER" id="PTHR47203:SF1">
    <property type="entry name" value="HYPOTHETICAL BASE EXCISION DNA REPAIR PROTEIN (EUROFUNG)"/>
    <property type="match status" value="1"/>
</dbReference>
<sequence length="659" mass="73408">MQTRSATRQAIALASFDGEHVKTDLLQNATSSVPHGADVTDQRPPRQATPDTTKSNDEGRSQHNSPHRIVRIKLISGTSRTSQQLPISPPTELDKVPQESATVPQGIDDPIKQKDASDLTGLELSTTDREATEEAQNDPTKGNWEILPHNLGRVWRPTITADTVTTIIDTGSLDENSASDGHARENQYQKSQPQNRYGLRAKRPISYATTQQENNQCEDANNDLKETGVAKAPKKKRRISVEDDSEDDDNNDKSLNEKKPRRKARRTKENPYGLTPGETPYPEWTSPSADQCKQVYDILASIHDKVSTLPPKKIPAPSLEVAGCGEVPCILDGLVRTVLSGSTTFESADGMLRKLVERFGVLKDGIGKGSVNWNNVRLAEFDDVYQQLKNGGLGKIKAKHIQGILAMVHDENMARRAAYLTEKETGIKADVAGAADKTDGQKRLEIMKADQEMLSLDHLHDLDTNEVMKHFVRYPGVGVKTAACVTLFCLQRPCFAVDTHVFRMSRWLGWVPQNTNEDDTFSHLEVRCPDELKYGLHQLFIQHGKDCYRCNDKSFMGTEAWEKAECPLEHLLNRFTKRNTKAKEATKQEKSLVKKDTAQDDSQAYVRLGTSVSDNNAQSAEDDGDPGSDDYDSDESSILSELDEADIDVEMFEKMYAKN</sequence>
<dbReference type="InParanoid" id="W3WXT3"/>
<dbReference type="InterPro" id="IPR011257">
    <property type="entry name" value="DNA_glycosylase"/>
</dbReference>
<dbReference type="PANTHER" id="PTHR47203">
    <property type="match status" value="1"/>
</dbReference>
<dbReference type="InterPro" id="IPR003265">
    <property type="entry name" value="HhH-GPD_domain"/>
</dbReference>
<dbReference type="Proteomes" id="UP000030651">
    <property type="component" value="Unassembled WGS sequence"/>
</dbReference>
<evidence type="ECO:0000256" key="1">
    <source>
        <dbReference type="SAM" id="MobiDB-lite"/>
    </source>
</evidence>
<dbReference type="Pfam" id="PF00730">
    <property type="entry name" value="HhH-GPD"/>
    <property type="match status" value="1"/>
</dbReference>
<feature type="region of interest" description="Disordered" evidence="1">
    <location>
        <begin position="580"/>
        <end position="644"/>
    </location>
</feature>
<evidence type="ECO:0000259" key="2">
    <source>
        <dbReference type="SMART" id="SM00478"/>
    </source>
</evidence>
<dbReference type="EMBL" id="KI912115">
    <property type="protein sequence ID" value="ETS78604.1"/>
    <property type="molecule type" value="Genomic_DNA"/>
</dbReference>
<dbReference type="OrthoDB" id="5607at2759"/>
<feature type="compositionally biased region" description="Acidic residues" evidence="1">
    <location>
        <begin position="620"/>
        <end position="644"/>
    </location>
</feature>
<dbReference type="RefSeq" id="XP_007837438.1">
    <property type="nucleotide sequence ID" value="XM_007839247.1"/>
</dbReference>
<evidence type="ECO:0000313" key="3">
    <source>
        <dbReference type="EMBL" id="ETS78604.1"/>
    </source>
</evidence>
<dbReference type="AlphaFoldDB" id="W3WXT3"/>
<feature type="compositionally biased region" description="Polar residues" evidence="1">
    <location>
        <begin position="76"/>
        <end position="86"/>
    </location>
</feature>
<dbReference type="CDD" id="cd00056">
    <property type="entry name" value="ENDO3c"/>
    <property type="match status" value="1"/>
</dbReference>
<reference evidence="4" key="1">
    <citation type="journal article" date="2015" name="BMC Genomics">
        <title>Genomic and transcriptomic analysis of the endophytic fungus Pestalotiopsis fici reveals its lifestyle and high potential for synthesis of natural products.</title>
        <authorList>
            <person name="Wang X."/>
            <person name="Zhang X."/>
            <person name="Liu L."/>
            <person name="Xiang M."/>
            <person name="Wang W."/>
            <person name="Sun X."/>
            <person name="Che Y."/>
            <person name="Guo L."/>
            <person name="Liu G."/>
            <person name="Guo L."/>
            <person name="Wang C."/>
            <person name="Yin W.B."/>
            <person name="Stadler M."/>
            <person name="Zhang X."/>
            <person name="Liu X."/>
        </authorList>
    </citation>
    <scope>NUCLEOTIDE SEQUENCE [LARGE SCALE GENOMIC DNA]</scope>
    <source>
        <strain evidence="4">W106-1 / CGMCC3.15140</strain>
    </source>
</reference>
<feature type="compositionally biased region" description="Polar residues" evidence="1">
    <location>
        <begin position="207"/>
        <end position="219"/>
    </location>
</feature>
<evidence type="ECO:0000313" key="4">
    <source>
        <dbReference type="Proteomes" id="UP000030651"/>
    </source>
</evidence>
<feature type="domain" description="HhH-GPD" evidence="2">
    <location>
        <begin position="339"/>
        <end position="546"/>
    </location>
</feature>
<dbReference type="SMART" id="SM00478">
    <property type="entry name" value="ENDO3c"/>
    <property type="match status" value="1"/>
</dbReference>
<dbReference type="GO" id="GO:0006285">
    <property type="term" value="P:base-excision repair, AP site formation"/>
    <property type="evidence" value="ECO:0007669"/>
    <property type="project" value="UniProtKB-ARBA"/>
</dbReference>
<dbReference type="eggNOG" id="ENOG502QRUG">
    <property type="taxonomic scope" value="Eukaryota"/>
</dbReference>
<proteinExistence type="predicted"/>
<gene>
    <name evidence="3" type="ORF">PFICI_10666</name>
</gene>
<dbReference type="SUPFAM" id="SSF48150">
    <property type="entry name" value="DNA-glycosylase"/>
    <property type="match status" value="1"/>
</dbReference>
<organism evidence="3 4">
    <name type="scientific">Pestalotiopsis fici (strain W106-1 / CGMCC3.15140)</name>
    <dbReference type="NCBI Taxonomy" id="1229662"/>
    <lineage>
        <taxon>Eukaryota</taxon>
        <taxon>Fungi</taxon>
        <taxon>Dikarya</taxon>
        <taxon>Ascomycota</taxon>
        <taxon>Pezizomycotina</taxon>
        <taxon>Sordariomycetes</taxon>
        <taxon>Xylariomycetidae</taxon>
        <taxon>Amphisphaeriales</taxon>
        <taxon>Sporocadaceae</taxon>
        <taxon>Pestalotiopsis</taxon>
    </lineage>
</organism>
<dbReference type="GO" id="GO:0003824">
    <property type="term" value="F:catalytic activity"/>
    <property type="evidence" value="ECO:0007669"/>
    <property type="project" value="InterPro"/>
</dbReference>
<feature type="compositionally biased region" description="Basic and acidic residues" evidence="1">
    <location>
        <begin position="581"/>
        <end position="598"/>
    </location>
</feature>
<feature type="region of interest" description="Disordered" evidence="1">
    <location>
        <begin position="25"/>
        <end position="145"/>
    </location>
</feature>
<dbReference type="HOGENOM" id="CLU_012862_9_3_1"/>
<name>W3WXT3_PESFW</name>
<accession>W3WXT3</accession>
<dbReference type="GeneID" id="19275679"/>